<organism evidence="7 8">
    <name type="scientific">Streptomyces achromogenes</name>
    <dbReference type="NCBI Taxonomy" id="67255"/>
    <lineage>
        <taxon>Bacteria</taxon>
        <taxon>Bacillati</taxon>
        <taxon>Actinomycetota</taxon>
        <taxon>Actinomycetes</taxon>
        <taxon>Kitasatosporales</taxon>
        <taxon>Streptomycetaceae</taxon>
        <taxon>Streptomyces</taxon>
    </lineage>
</organism>
<dbReference type="Proteomes" id="UP001622557">
    <property type="component" value="Chromosome"/>
</dbReference>
<reference evidence="7 8" key="1">
    <citation type="submission" date="2022-10" db="EMBL/GenBank/DDBJ databases">
        <title>The complete genomes of actinobacterial strains from the NBC collection.</title>
        <authorList>
            <person name="Joergensen T.S."/>
            <person name="Alvarez Arevalo M."/>
            <person name="Sterndorff E.B."/>
            <person name="Faurdal D."/>
            <person name="Vuksanovic O."/>
            <person name="Mourched A.-S."/>
            <person name="Charusanti P."/>
            <person name="Shaw S."/>
            <person name="Blin K."/>
            <person name="Weber T."/>
        </authorList>
    </citation>
    <scope>NUCLEOTIDE SEQUENCE [LARGE SCALE GENOMIC DNA]</scope>
    <source>
        <strain evidence="7 8">NBC_00156</strain>
    </source>
</reference>
<evidence type="ECO:0000256" key="4">
    <source>
        <dbReference type="PROSITE-ProRule" id="PRU00335"/>
    </source>
</evidence>
<feature type="DNA-binding region" description="H-T-H motif" evidence="4">
    <location>
        <begin position="46"/>
        <end position="65"/>
    </location>
</feature>
<keyword evidence="1" id="KW-0805">Transcription regulation</keyword>
<dbReference type="PANTHER" id="PTHR47506:SF1">
    <property type="entry name" value="HTH-TYPE TRANSCRIPTIONAL REGULATOR YJDC"/>
    <property type="match status" value="1"/>
</dbReference>
<accession>A0ABZ1KUJ6</accession>
<dbReference type="PROSITE" id="PS50977">
    <property type="entry name" value="HTH_TETR_2"/>
    <property type="match status" value="1"/>
</dbReference>
<dbReference type="RefSeq" id="WP_268693412.1">
    <property type="nucleotide sequence ID" value="NZ_CP108164.1"/>
</dbReference>
<feature type="domain" description="HTH tetR-type" evidence="6">
    <location>
        <begin position="23"/>
        <end position="83"/>
    </location>
</feature>
<protein>
    <submittedName>
        <fullName evidence="7">TetR/AcrR family transcriptional regulator</fullName>
    </submittedName>
</protein>
<dbReference type="PROSITE" id="PS01081">
    <property type="entry name" value="HTH_TETR_1"/>
    <property type="match status" value="1"/>
</dbReference>
<sequence length="210" mass="22499">MATGQDTQGKSGGAGRTRGRPRSFDRATALEKALLAFWQHGYEATSVSDLTRVMGIGAPSLYAAFGDKQSLFDEVVRVYSGTHGAFGARALEEEPTAREGIARMLREAAAEYTDRSHPQGCMIIHAAINCTNPEVEALLRDRRNANIAGIEARIRADIATGLLPAGTDAAALARHTGAVIQGMSQQARDGARREELEALAEIAMAIWPHD</sequence>
<gene>
    <name evidence="7" type="ORF">OG350_25230</name>
</gene>
<evidence type="ECO:0000313" key="8">
    <source>
        <dbReference type="Proteomes" id="UP001622557"/>
    </source>
</evidence>
<dbReference type="EMBL" id="CP108164">
    <property type="protein sequence ID" value="WTQ83399.1"/>
    <property type="molecule type" value="Genomic_DNA"/>
</dbReference>
<dbReference type="InterPro" id="IPR036271">
    <property type="entry name" value="Tet_transcr_reg_TetR-rel_C_sf"/>
</dbReference>
<dbReference type="SUPFAM" id="SSF48498">
    <property type="entry name" value="Tetracyclin repressor-like, C-terminal domain"/>
    <property type="match status" value="1"/>
</dbReference>
<evidence type="ECO:0000256" key="1">
    <source>
        <dbReference type="ARBA" id="ARBA00023015"/>
    </source>
</evidence>
<name>A0ABZ1KUJ6_STRAH</name>
<evidence type="ECO:0000259" key="6">
    <source>
        <dbReference type="PROSITE" id="PS50977"/>
    </source>
</evidence>
<dbReference type="Pfam" id="PF00440">
    <property type="entry name" value="TetR_N"/>
    <property type="match status" value="1"/>
</dbReference>
<dbReference type="Gene3D" id="1.10.357.10">
    <property type="entry name" value="Tetracycline Repressor, domain 2"/>
    <property type="match status" value="1"/>
</dbReference>
<proteinExistence type="predicted"/>
<evidence type="ECO:0000256" key="2">
    <source>
        <dbReference type="ARBA" id="ARBA00023125"/>
    </source>
</evidence>
<dbReference type="InterPro" id="IPR023772">
    <property type="entry name" value="DNA-bd_HTH_TetR-type_CS"/>
</dbReference>
<keyword evidence="3" id="KW-0804">Transcription</keyword>
<dbReference type="InterPro" id="IPR009057">
    <property type="entry name" value="Homeodomain-like_sf"/>
</dbReference>
<evidence type="ECO:0000256" key="3">
    <source>
        <dbReference type="ARBA" id="ARBA00023163"/>
    </source>
</evidence>
<dbReference type="Gene3D" id="1.10.10.60">
    <property type="entry name" value="Homeodomain-like"/>
    <property type="match status" value="1"/>
</dbReference>
<evidence type="ECO:0000313" key="7">
    <source>
        <dbReference type="EMBL" id="WTQ83399.1"/>
    </source>
</evidence>
<evidence type="ECO:0000256" key="5">
    <source>
        <dbReference type="SAM" id="MobiDB-lite"/>
    </source>
</evidence>
<keyword evidence="2 4" id="KW-0238">DNA-binding</keyword>
<dbReference type="PANTHER" id="PTHR47506">
    <property type="entry name" value="TRANSCRIPTIONAL REGULATORY PROTEIN"/>
    <property type="match status" value="1"/>
</dbReference>
<feature type="region of interest" description="Disordered" evidence="5">
    <location>
        <begin position="1"/>
        <end position="23"/>
    </location>
</feature>
<dbReference type="InterPro" id="IPR001647">
    <property type="entry name" value="HTH_TetR"/>
</dbReference>
<keyword evidence="8" id="KW-1185">Reference proteome</keyword>
<dbReference type="GeneID" id="97283801"/>
<dbReference type="SUPFAM" id="SSF46689">
    <property type="entry name" value="Homeodomain-like"/>
    <property type="match status" value="1"/>
</dbReference>